<dbReference type="AlphaFoldDB" id="A0A8J9W305"/>
<proteinExistence type="inferred from homology"/>
<feature type="compositionally biased region" description="Acidic residues" evidence="6">
    <location>
        <begin position="451"/>
        <end position="477"/>
    </location>
</feature>
<feature type="region of interest" description="Disordered" evidence="6">
    <location>
        <begin position="146"/>
        <end position="293"/>
    </location>
</feature>
<dbReference type="PROSITE" id="PS51221">
    <property type="entry name" value="TTL"/>
    <property type="match status" value="1"/>
</dbReference>
<feature type="region of interest" description="Disordered" evidence="6">
    <location>
        <begin position="1140"/>
        <end position="1160"/>
    </location>
</feature>
<evidence type="ECO:0000313" key="7">
    <source>
        <dbReference type="EMBL" id="CAH1238560.1"/>
    </source>
</evidence>
<feature type="compositionally biased region" description="Low complexity" evidence="6">
    <location>
        <begin position="314"/>
        <end position="326"/>
    </location>
</feature>
<feature type="compositionally biased region" description="Basic residues" evidence="6">
    <location>
        <begin position="1114"/>
        <end position="1124"/>
    </location>
</feature>
<feature type="region of interest" description="Disordered" evidence="6">
    <location>
        <begin position="1114"/>
        <end position="1133"/>
    </location>
</feature>
<keyword evidence="5" id="KW-0067">ATP-binding</keyword>
<dbReference type="PANTHER" id="PTHR12241">
    <property type="entry name" value="TUBULIN POLYGLUTAMYLASE"/>
    <property type="match status" value="1"/>
</dbReference>
<evidence type="ECO:0000256" key="1">
    <source>
        <dbReference type="ARBA" id="ARBA00006820"/>
    </source>
</evidence>
<evidence type="ECO:0000256" key="5">
    <source>
        <dbReference type="ARBA" id="ARBA00022840"/>
    </source>
</evidence>
<feature type="compositionally biased region" description="Polar residues" evidence="6">
    <location>
        <begin position="387"/>
        <end position="396"/>
    </location>
</feature>
<evidence type="ECO:0000256" key="2">
    <source>
        <dbReference type="ARBA" id="ARBA00022598"/>
    </source>
</evidence>
<dbReference type="GO" id="GO:0015631">
    <property type="term" value="F:tubulin binding"/>
    <property type="evidence" value="ECO:0007669"/>
    <property type="project" value="TreeGrafter"/>
</dbReference>
<dbReference type="GO" id="GO:0070740">
    <property type="term" value="F:tubulin-glutamic acid ligase activity"/>
    <property type="evidence" value="ECO:0007669"/>
    <property type="project" value="TreeGrafter"/>
</dbReference>
<dbReference type="OrthoDB" id="202825at2759"/>
<sequence>MKTMDAITGKAGLEKTLSELALVQKKQLPLRQQTDRPLLKYPLNHTVKVHYSQLHGQKAGANPAPPNGVSYRVGALAATNANTKSSPTKGGSGNPYTRPVSAKDLEDPTSPDNRGIKATNSTPNMVTPGRPAVIPISGAFIRPSSAKMQLQPKPPSQKAQANRVSPSGKDSSAGNSPRTLSQGSTPVSRRSSQTGGQFNSGSPNSKGNSRRNSNTSVVSSGLQNSSIKENQSQSNRTSPLSNKSSSTGTSPQGKVQESNVNSGTSNAANTRRRLYSDPAPATRNKIDTNPIPQKNFMLANLNAVKSRTTFSKDNTSITSNTTTANTKPPLPPNGKPKVGPNTAALKNKPLNSSAANVKTTGVETKTTKPNVVRKQSSGTIGVKGEGSQPSSVNSSPRAKFANSLLNSKQDKTPFGKSLQGAKTSGTKNVQRDFGDGAVSAPGKEVEPVTFDPDDMDDEWSDVEEGEENEDSIYEDPEGERLPGDGCSTEVDDEEDVLDDINDDVASDDDDVLSVSSSASQLSLVERTASARPALVGEEKKQGHLGGSDADRLALLTRSSYRTTSAEGALEMKPPLIASLFSNVSPVIYFGTDAEKIAPLPYETRKLLKWRLSTITPVVVKNVLGRSHFRLTKKGNDWLGYWGKHMKSNGFRSVREFQKVNHFPGTFQIGRKDRLWRNLSRMQVHYGKKDFNFFPLTFVLPSDFKQLKRTWEDGGTKQKWIIKPPASARGIGIKVIHKWNQVPRKRPVVVQRYLSRPYLINGSKFDLRLYVYVTSYDPLRIYLFQDGLVRFATCKYSFSMKSLSNRFMHLTNYSVNKRNAEFTPNSDKDRCEGHKWGLQALWRYLQRGGISTDPIWEEIKDLVIKTIICCESAVNSLVKANVRRRYCVNELFGFDIMLDSDLKPWILEVNISPSLHSNSPLDVNIKGQMIRDLMNLAGFQIPDKTVVMAANNVNASQTFSTDKRHQSTDLAPDEKAKHAFFVQKYIDEQLRMTITDTLTPDDIRMLIETEDEFNRRGMYERIFPSPTSNKYHRFFEQPRYYNILMDEWVRRYHRQHSRGIGMLDAFCEHSLHVGTTTNPAHQWAPPKFVRISRDQRSISAPLTHGAMAGLPRIKKKGHKGSKVNKKPVASTGTVASLSMTKISIQNKPLDEGEERSASATS</sequence>
<feature type="compositionally biased region" description="Low complexity" evidence="6">
    <location>
        <begin position="210"/>
        <end position="220"/>
    </location>
</feature>
<dbReference type="Gene3D" id="3.30.470.20">
    <property type="entry name" value="ATP-grasp fold, B domain"/>
    <property type="match status" value="1"/>
</dbReference>
<feature type="compositionally biased region" description="Polar residues" evidence="6">
    <location>
        <begin position="80"/>
        <end position="89"/>
    </location>
</feature>
<dbReference type="PANTHER" id="PTHR12241:SF162">
    <property type="entry name" value="TUBULIN MONOGLUTAMYLASE TTLL4"/>
    <property type="match status" value="1"/>
</dbReference>
<feature type="compositionally biased region" description="Polar residues" evidence="6">
    <location>
        <begin position="157"/>
        <end position="207"/>
    </location>
</feature>
<feature type="region of interest" description="Disordered" evidence="6">
    <location>
        <begin position="310"/>
        <end position="491"/>
    </location>
</feature>
<organism evidence="7 8">
    <name type="scientific">Branchiostoma lanceolatum</name>
    <name type="common">Common lancelet</name>
    <name type="synonym">Amphioxus lanceolatum</name>
    <dbReference type="NCBI Taxonomy" id="7740"/>
    <lineage>
        <taxon>Eukaryota</taxon>
        <taxon>Metazoa</taxon>
        <taxon>Chordata</taxon>
        <taxon>Cephalochordata</taxon>
        <taxon>Leptocardii</taxon>
        <taxon>Amphioxiformes</taxon>
        <taxon>Branchiostomatidae</taxon>
        <taxon>Branchiostoma</taxon>
    </lineage>
</organism>
<evidence type="ECO:0000256" key="6">
    <source>
        <dbReference type="SAM" id="MobiDB-lite"/>
    </source>
</evidence>
<feature type="compositionally biased region" description="Polar residues" evidence="6">
    <location>
        <begin position="221"/>
        <end position="269"/>
    </location>
</feature>
<dbReference type="SUPFAM" id="SSF56059">
    <property type="entry name" value="Glutathione synthetase ATP-binding domain-like"/>
    <property type="match status" value="1"/>
</dbReference>
<comment type="similarity">
    <text evidence="1">Belongs to the tubulin--tyrosine ligase family.</text>
</comment>
<feature type="compositionally biased region" description="Basic and acidic residues" evidence="6">
    <location>
        <begin position="1147"/>
        <end position="1160"/>
    </location>
</feature>
<name>A0A8J9W305_BRALA</name>
<reference evidence="7" key="1">
    <citation type="submission" date="2022-01" db="EMBL/GenBank/DDBJ databases">
        <authorList>
            <person name="Braso-Vives M."/>
        </authorList>
    </citation>
    <scope>NUCLEOTIDE SEQUENCE</scope>
</reference>
<evidence type="ECO:0000313" key="8">
    <source>
        <dbReference type="Proteomes" id="UP000838412"/>
    </source>
</evidence>
<accession>A0A8J9W305</accession>
<feature type="region of interest" description="Disordered" evidence="6">
    <location>
        <begin position="80"/>
        <end position="131"/>
    </location>
</feature>
<dbReference type="EMBL" id="OV696695">
    <property type="protein sequence ID" value="CAH1238560.1"/>
    <property type="molecule type" value="Genomic_DNA"/>
</dbReference>
<dbReference type="InterPro" id="IPR004344">
    <property type="entry name" value="TTL/TTLL_fam"/>
</dbReference>
<dbReference type="GO" id="GO:0005874">
    <property type="term" value="C:microtubule"/>
    <property type="evidence" value="ECO:0007669"/>
    <property type="project" value="UniProtKB-KW"/>
</dbReference>
<keyword evidence="3" id="KW-0493">Microtubule</keyword>
<keyword evidence="2" id="KW-0436">Ligase</keyword>
<dbReference type="Pfam" id="PF03133">
    <property type="entry name" value="TTL"/>
    <property type="match status" value="1"/>
</dbReference>
<gene>
    <name evidence="7" type="primary">TTLL4</name>
    <name evidence="7" type="ORF">BLAG_LOCUS3125</name>
</gene>
<protein>
    <submittedName>
        <fullName evidence="7">TTLL4 protein</fullName>
    </submittedName>
</protein>
<dbReference type="GO" id="GO:0005524">
    <property type="term" value="F:ATP binding"/>
    <property type="evidence" value="ECO:0007669"/>
    <property type="project" value="UniProtKB-KW"/>
</dbReference>
<evidence type="ECO:0000256" key="3">
    <source>
        <dbReference type="ARBA" id="ARBA00022701"/>
    </source>
</evidence>
<feature type="compositionally biased region" description="Low complexity" evidence="6">
    <location>
        <begin position="357"/>
        <end position="368"/>
    </location>
</feature>
<evidence type="ECO:0000256" key="4">
    <source>
        <dbReference type="ARBA" id="ARBA00022741"/>
    </source>
</evidence>
<dbReference type="Proteomes" id="UP000838412">
    <property type="component" value="Chromosome 10"/>
</dbReference>
<dbReference type="FunFam" id="3.30.470.20:FF:000009">
    <property type="entry name" value="tubulin polyglutamylase TTLL5 isoform X1"/>
    <property type="match status" value="1"/>
</dbReference>
<keyword evidence="8" id="KW-1185">Reference proteome</keyword>
<dbReference type="GO" id="GO:0036064">
    <property type="term" value="C:ciliary basal body"/>
    <property type="evidence" value="ECO:0007669"/>
    <property type="project" value="TreeGrafter"/>
</dbReference>
<keyword evidence="4" id="KW-0547">Nucleotide-binding</keyword>
<dbReference type="GO" id="GO:0000226">
    <property type="term" value="P:microtubule cytoskeleton organization"/>
    <property type="evidence" value="ECO:0007669"/>
    <property type="project" value="TreeGrafter"/>
</dbReference>